<dbReference type="Proteomes" id="UP000001631">
    <property type="component" value="Unassembled WGS sequence"/>
</dbReference>
<gene>
    <name evidence="2" type="ORF">HCBG_01936</name>
</gene>
<feature type="compositionally biased region" description="Basic and acidic residues" evidence="1">
    <location>
        <begin position="103"/>
        <end position="115"/>
    </location>
</feature>
<sequence length="221" mass="24871">MSYGFKEDRSTSKFYSGLSLSPISPEKKECRSAVPGSCQMLQLVQSLGHSYKRMPVTHMTQIIDSPVREEQHAASEPCHTHSKRRMTARRSTCPGRPMSFLAKGERGKKGGEKSHLHTFPFRDTPSKLRTIAGRHLLLFEHWKIASLSVDPGNTYIQGECTFRHVNFYLTQTYLGSHRVQGVGCHAAHMIRMSLEAVANQRSATLRPSEPADMDIFKARLA</sequence>
<protein>
    <submittedName>
        <fullName evidence="2">Uncharacterized protein</fullName>
    </submittedName>
</protein>
<keyword evidence="3" id="KW-1185">Reference proteome</keyword>
<dbReference type="GeneID" id="69034952"/>
<dbReference type="AlphaFoldDB" id="C0NDJ3"/>
<dbReference type="HOGENOM" id="CLU_1250350_0_0_1"/>
<evidence type="ECO:0000313" key="3">
    <source>
        <dbReference type="Proteomes" id="UP000001631"/>
    </source>
</evidence>
<evidence type="ECO:0000256" key="1">
    <source>
        <dbReference type="SAM" id="MobiDB-lite"/>
    </source>
</evidence>
<organism evidence="2 3">
    <name type="scientific">Ajellomyces capsulatus (strain G186AR / H82 / ATCC MYA-2454 / RMSCC 2432)</name>
    <name type="common">Darling's disease fungus</name>
    <name type="synonym">Histoplasma capsulatum</name>
    <dbReference type="NCBI Taxonomy" id="447093"/>
    <lineage>
        <taxon>Eukaryota</taxon>
        <taxon>Fungi</taxon>
        <taxon>Dikarya</taxon>
        <taxon>Ascomycota</taxon>
        <taxon>Pezizomycotina</taxon>
        <taxon>Eurotiomycetes</taxon>
        <taxon>Eurotiomycetidae</taxon>
        <taxon>Onygenales</taxon>
        <taxon>Ajellomycetaceae</taxon>
        <taxon>Histoplasma</taxon>
    </lineage>
</organism>
<name>C0NDJ3_AJECG</name>
<proteinExistence type="predicted"/>
<accession>C0NDJ3</accession>
<feature type="region of interest" description="Disordered" evidence="1">
    <location>
        <begin position="74"/>
        <end position="119"/>
    </location>
</feature>
<dbReference type="InParanoid" id="C0NDJ3"/>
<reference evidence="2" key="1">
    <citation type="submission" date="2009-02" db="EMBL/GenBank/DDBJ databases">
        <title>The Genome Sequence of Ajellomyces capsulatus strain G186AR.</title>
        <authorList>
            <consortium name="The Broad Institute Genome Sequencing Platform"/>
            <person name="Champion M."/>
            <person name="Cuomo C."/>
            <person name="Ma L.-J."/>
            <person name="Henn M.R."/>
            <person name="Sil A."/>
            <person name="Goldman B."/>
            <person name="Young S.K."/>
            <person name="Kodira C.D."/>
            <person name="Zeng Q."/>
            <person name="Koehrsen M."/>
            <person name="Alvarado L."/>
            <person name="Berlin A."/>
            <person name="Borenstein D."/>
            <person name="Chen Z."/>
            <person name="Engels R."/>
            <person name="Freedman E."/>
            <person name="Gellesch M."/>
            <person name="Goldberg J."/>
            <person name="Griggs A."/>
            <person name="Gujja S."/>
            <person name="Heiman D."/>
            <person name="Hepburn T."/>
            <person name="Howarth C."/>
            <person name="Jen D."/>
            <person name="Larson L."/>
            <person name="Lewis B."/>
            <person name="Mehta T."/>
            <person name="Park D."/>
            <person name="Pearson M."/>
            <person name="Roberts A."/>
            <person name="Saif S."/>
            <person name="Shea T."/>
            <person name="Shenoy N."/>
            <person name="Sisk P."/>
            <person name="Stolte C."/>
            <person name="Sykes S."/>
            <person name="Walk T."/>
            <person name="White J."/>
            <person name="Yandava C."/>
            <person name="Klein B."/>
            <person name="McEwen J.G."/>
            <person name="Puccia R."/>
            <person name="Goldman G.H."/>
            <person name="Felipe M.S."/>
            <person name="Nino-Vega G."/>
            <person name="San-Blas G."/>
            <person name="Taylor J."/>
            <person name="Mendoza L."/>
            <person name="Galagan J."/>
            <person name="Nusbaum C."/>
            <person name="Birren B."/>
        </authorList>
    </citation>
    <scope>NUCLEOTIDE SEQUENCE</scope>
    <source>
        <strain evidence="2">G186AR</strain>
    </source>
</reference>
<dbReference type="EMBL" id="GG663364">
    <property type="protein sequence ID" value="EEH10291.1"/>
    <property type="molecule type" value="Genomic_DNA"/>
</dbReference>
<evidence type="ECO:0000313" key="2">
    <source>
        <dbReference type="EMBL" id="EEH10291.1"/>
    </source>
</evidence>
<dbReference type="RefSeq" id="XP_045290771.1">
    <property type="nucleotide sequence ID" value="XM_045428985.1"/>
</dbReference>